<dbReference type="RefSeq" id="WP_206721714.1">
    <property type="nucleotide sequence ID" value="NZ_CP071090.1"/>
</dbReference>
<dbReference type="PROSITE" id="PS51257">
    <property type="entry name" value="PROKAR_LIPOPROTEIN"/>
    <property type="match status" value="1"/>
</dbReference>
<feature type="signal peptide" evidence="1">
    <location>
        <begin position="1"/>
        <end position="23"/>
    </location>
</feature>
<dbReference type="SUPFAM" id="SSF74653">
    <property type="entry name" value="TolA/TonB C-terminal domain"/>
    <property type="match status" value="1"/>
</dbReference>
<dbReference type="SUPFAM" id="SSF48452">
    <property type="entry name" value="TPR-like"/>
    <property type="match status" value="1"/>
</dbReference>
<organism evidence="2 3">
    <name type="scientific">Pyxidicoccus parkwayensis</name>
    <dbReference type="NCBI Taxonomy" id="2813578"/>
    <lineage>
        <taxon>Bacteria</taxon>
        <taxon>Pseudomonadati</taxon>
        <taxon>Myxococcota</taxon>
        <taxon>Myxococcia</taxon>
        <taxon>Myxococcales</taxon>
        <taxon>Cystobacterineae</taxon>
        <taxon>Myxococcaceae</taxon>
        <taxon>Pyxidicoccus</taxon>
    </lineage>
</organism>
<evidence type="ECO:0000313" key="3">
    <source>
        <dbReference type="Proteomes" id="UP000662747"/>
    </source>
</evidence>
<name>A0ABX7NN98_9BACT</name>
<keyword evidence="1" id="KW-0732">Signal</keyword>
<evidence type="ECO:0000313" key="2">
    <source>
        <dbReference type="EMBL" id="QSQ20133.1"/>
    </source>
</evidence>
<reference evidence="2 3" key="1">
    <citation type="submission" date="2021-02" db="EMBL/GenBank/DDBJ databases">
        <title>De Novo genome assembly of isolated myxobacteria.</title>
        <authorList>
            <person name="Stevens D.C."/>
        </authorList>
    </citation>
    <scope>NUCLEOTIDE SEQUENCE [LARGE SCALE GENOMIC DNA]</scope>
    <source>
        <strain evidence="3">SCPEA02</strain>
    </source>
</reference>
<dbReference type="Gene3D" id="3.30.1150.10">
    <property type="match status" value="1"/>
</dbReference>
<dbReference type="InterPro" id="IPR011990">
    <property type="entry name" value="TPR-like_helical_dom_sf"/>
</dbReference>
<proteinExistence type="predicted"/>
<dbReference type="Gene3D" id="1.25.40.10">
    <property type="entry name" value="Tetratricopeptide repeat domain"/>
    <property type="match status" value="1"/>
</dbReference>
<feature type="chain" id="PRO_5045462698" description="TonB C-terminal domain-containing protein" evidence="1">
    <location>
        <begin position="24"/>
        <end position="367"/>
    </location>
</feature>
<protein>
    <recommendedName>
        <fullName evidence="4">TonB C-terminal domain-containing protein</fullName>
    </recommendedName>
</protein>
<evidence type="ECO:0008006" key="4">
    <source>
        <dbReference type="Google" id="ProtNLM"/>
    </source>
</evidence>
<accession>A0ABX7NN98</accession>
<dbReference type="Proteomes" id="UP000662747">
    <property type="component" value="Chromosome"/>
</dbReference>
<gene>
    <name evidence="2" type="ORF">JY651_33345</name>
</gene>
<keyword evidence="3" id="KW-1185">Reference proteome</keyword>
<dbReference type="EMBL" id="CP071090">
    <property type="protein sequence ID" value="QSQ20133.1"/>
    <property type="molecule type" value="Genomic_DNA"/>
</dbReference>
<evidence type="ECO:0000256" key="1">
    <source>
        <dbReference type="SAM" id="SignalP"/>
    </source>
</evidence>
<sequence>MSRCLLALSSLLLLASGCRHTLAVPELPASHGHLSAALDRYVEKREDLPEDAAPVDLSLFSEEPQAVVEPAQARSVFTEALAVLRGTPSAEEVRQAADDLKATCVAGLAEACAFLRERIERPHKFSGKPPEIPREVILKQSFSIVVIRCRLGVDGKFRDCVALEGGPDGVTESVLAAVKEGTYEPVKLAGHPIEVPYTMKAVFLPARKGLTTEERLQWVRARAARFPQSHVAWGDLAAMLAKHAPEDHWYADALGYLNALNPASWWAASELAWLHAQAGRYAEAEPLIKRALTMESANPYVLETSAAVMMATNQCEPALLQQRRAVAKLPPEWPAPERERFTRTMENYQRRCPAANATTASEPAQAP</sequence>